<evidence type="ECO:0000313" key="2">
    <source>
        <dbReference type="Proteomes" id="UP000254720"/>
    </source>
</evidence>
<evidence type="ECO:0008006" key="3">
    <source>
        <dbReference type="Google" id="ProtNLM"/>
    </source>
</evidence>
<dbReference type="EMBL" id="QQAX01000012">
    <property type="protein sequence ID" value="RDI42866.1"/>
    <property type="molecule type" value="Genomic_DNA"/>
</dbReference>
<protein>
    <recommendedName>
        <fullName evidence="3">F-box domain-containing protein</fullName>
    </recommendedName>
</protein>
<evidence type="ECO:0000313" key="1">
    <source>
        <dbReference type="EMBL" id="RDI42866.1"/>
    </source>
</evidence>
<sequence>MLRNSLSETFESLFSDTSLLNIEMQLDDEMETQDSPPNSSVTVEKVHSVSTAVKTAEDNTNLNIAFALLPLELNFMILNHLKPNDLEVLAQSSKTTLYLTKAFWDFRLSNASFRQNIFNDFRRLLKEINEHNHQGLEKVKSFFFTSSAQKDFAFYSDLARQIIISQYNFPEIITIIANKIKKQISSIDQRFINCLLLQLGFKKLCHPDSAKIIIASIMDSNCLSKDIIILNSLTHLHHTHQPDCNVLFEIFRQLGMTDQHFDYLAMKYFMNAPDKFFLIGKADPAVRTRVAYNILQVMVQNENNIREGKYLENLETEMASFYESTQDEYRRYESNYLRYSP</sequence>
<name>A0A370GI25_9COXI</name>
<dbReference type="RefSeq" id="WP_114834526.1">
    <property type="nucleotide sequence ID" value="NZ_LR699114.1"/>
</dbReference>
<keyword evidence="2" id="KW-1185">Reference proteome</keyword>
<dbReference type="AlphaFoldDB" id="A0A370GI25"/>
<organism evidence="1 2">
    <name type="scientific">Aquicella lusitana</name>
    <dbReference type="NCBI Taxonomy" id="254246"/>
    <lineage>
        <taxon>Bacteria</taxon>
        <taxon>Pseudomonadati</taxon>
        <taxon>Pseudomonadota</taxon>
        <taxon>Gammaproteobacteria</taxon>
        <taxon>Legionellales</taxon>
        <taxon>Coxiellaceae</taxon>
        <taxon>Aquicella</taxon>
    </lineage>
</organism>
<comment type="caution">
    <text evidence="1">The sequence shown here is derived from an EMBL/GenBank/DDBJ whole genome shotgun (WGS) entry which is preliminary data.</text>
</comment>
<proteinExistence type="predicted"/>
<dbReference type="Proteomes" id="UP000254720">
    <property type="component" value="Unassembled WGS sequence"/>
</dbReference>
<reference evidence="1 2" key="1">
    <citation type="submission" date="2018-07" db="EMBL/GenBank/DDBJ databases">
        <title>Genomic Encyclopedia of Type Strains, Phase IV (KMG-IV): sequencing the most valuable type-strain genomes for metagenomic binning, comparative biology and taxonomic classification.</title>
        <authorList>
            <person name="Goeker M."/>
        </authorList>
    </citation>
    <scope>NUCLEOTIDE SEQUENCE [LARGE SCALE GENOMIC DNA]</scope>
    <source>
        <strain evidence="1 2">DSM 16500</strain>
    </source>
</reference>
<accession>A0A370GI25</accession>
<gene>
    <name evidence="1" type="ORF">C8D86_11264</name>
</gene>